<dbReference type="InterPro" id="IPR024033">
    <property type="entry name" value="OXTCase_su_AllG_h-dom"/>
</dbReference>
<accession>A0A2X4UVF6</accession>
<evidence type="ECO:0000313" key="2">
    <source>
        <dbReference type="Proteomes" id="UP000249005"/>
    </source>
</evidence>
<name>A0A2X4UVF6_9GAMM</name>
<sequence length="467" mass="49560">MTTLFKQPLQVISLGLNGFSDNLHQAGGTALHLEWQPTSEGDAQANWTLATLLNDPRIEAANDVALQRYLEAQPTLVGISTACQEIDALSRERRILHAGPPIDWKNMCGPMQGAIAGAIVYEGWAPDVDAAMEMAERGDIALEPCHHYHAVGPMSGIISPSMPVWVVENTAHGNRAFSNFNEGLGKVLRFGANGEEVLTRLRWMKEVLAPTLAKALESTGSIELKPMIAQALHMGDECHNRNAAASGLFFKRLAPHLARLEKGPEALEFMAANDHFFLNLSMAACKSMLDAAANVPCSTMVTVMARNGVNFGVRLSGTGDRWFQAPANPVDGLFFPGYGVEDAAADLGDSAITETAGIGGFAMSASPAIVKFVGGTPDDATAHSMTMQEITLTQHPAFTLPALNFAGSGAGIDARRVVDRNILPVINTGIAHKRAGVGQIGAGITTAPLPCFVNALSALAHTLESHQ</sequence>
<dbReference type="EMBL" id="LS483470">
    <property type="protein sequence ID" value="SQI39688.1"/>
    <property type="molecule type" value="Genomic_DNA"/>
</dbReference>
<dbReference type="KEGG" id="lri:NCTC12151_01411"/>
<dbReference type="RefSeq" id="WP_111739994.1">
    <property type="nucleotide sequence ID" value="NZ_LR698987.1"/>
</dbReference>
<dbReference type="AlphaFoldDB" id="A0A2X4UVF6"/>
<gene>
    <name evidence="1" type="ORF">NCTC12151_01411</name>
</gene>
<dbReference type="Pfam" id="PF06545">
    <property type="entry name" value="AllG"/>
    <property type="match status" value="1"/>
</dbReference>
<proteinExistence type="predicted"/>
<dbReference type="InterPro" id="IPR009499">
    <property type="entry name" value="AllG-like"/>
</dbReference>
<dbReference type="Gene3D" id="3.40.50.720">
    <property type="entry name" value="NAD(P)-binding Rossmann-like Domain"/>
    <property type="match status" value="1"/>
</dbReference>
<dbReference type="Gene3D" id="1.10.10.660">
    <property type="entry name" value="conserved protein of unknown function from Enterococcus faecalis V583"/>
    <property type="match status" value="1"/>
</dbReference>
<protein>
    <submittedName>
        <fullName evidence="1">Protein of uncharacterized function (DUF1116)</fullName>
    </submittedName>
</protein>
<organism evidence="1 2">
    <name type="scientific">Leminorella richardii</name>
    <dbReference type="NCBI Taxonomy" id="158841"/>
    <lineage>
        <taxon>Bacteria</taxon>
        <taxon>Pseudomonadati</taxon>
        <taxon>Pseudomonadota</taxon>
        <taxon>Gammaproteobacteria</taxon>
        <taxon>Enterobacterales</taxon>
        <taxon>Budviciaceae</taxon>
        <taxon>Leminorella</taxon>
    </lineage>
</organism>
<dbReference type="Proteomes" id="UP000249005">
    <property type="component" value="Chromosome 1"/>
</dbReference>
<dbReference type="Gene3D" id="3.90.1710.10">
    <property type="entry name" value="Enterococcus faecalis V583 domain"/>
    <property type="match status" value="1"/>
</dbReference>
<dbReference type="Gene3D" id="3.90.1700.10">
    <property type="entry name" value="v583 domain like"/>
    <property type="match status" value="1"/>
</dbReference>
<reference evidence="1 2" key="1">
    <citation type="submission" date="2018-06" db="EMBL/GenBank/DDBJ databases">
        <authorList>
            <consortium name="Pathogen Informatics"/>
            <person name="Doyle S."/>
        </authorList>
    </citation>
    <scope>NUCLEOTIDE SEQUENCE [LARGE SCALE GENOMIC DNA]</scope>
    <source>
        <strain evidence="1 2">NCTC12151</strain>
    </source>
</reference>
<dbReference type="OrthoDB" id="6193532at2"/>
<evidence type="ECO:0000313" key="1">
    <source>
        <dbReference type="EMBL" id="SQI39688.1"/>
    </source>
</evidence>
<keyword evidence="2" id="KW-1185">Reference proteome</keyword>